<comment type="caution">
    <text evidence="7">The sequence shown here is derived from an EMBL/GenBank/DDBJ whole genome shotgun (WGS) entry which is preliminary data.</text>
</comment>
<protein>
    <recommendedName>
        <fullName evidence="1">Protein RIK</fullName>
    </recommendedName>
    <alternativeName>
        <fullName evidence="2">Rough sheath 2-interacting KH domain protein</fullName>
    </alternativeName>
</protein>
<gene>
    <name evidence="7" type="ORF">ISN45_Aa05g008580</name>
</gene>
<dbReference type="InterPro" id="IPR055256">
    <property type="entry name" value="KH_1_KHDC4/BBP-like"/>
</dbReference>
<dbReference type="Pfam" id="PF13966">
    <property type="entry name" value="zf-RVT"/>
    <property type="match status" value="1"/>
</dbReference>
<sequence length="981" mass="108442">MCGAFLWSGNPNVSSGAKVAWTEVCKPKAEGGLGLRRLRDVSLVFAYRLIWRLFTLSGSLWVAWTKKNLMKGGSFWSAPNSTLGSWIWKKLLKLREDVKPFIRVEIGDGEDASYWFDTWMPQGSLLHITGPAGPRQLGIPLHATVKEATGLQGWKLRRSRSATLYPLIQAIRVAPLPHVSRGKDQFLWKTDMDGFTGQFHSLKTWEQIRETHPLVPWGNLIWFRQGIPRCGFISWLAIQNRLSTGERMCLWGKQQHCVFCREIDETRDHLFFACPHSFTLWSSLAGKLLRHHLSPGWEETVAAIQSHTGDKLRDILIRLCFQVSIYVLWRERNSRIHNSGCMSIAQLIRHSEKLIRNRISSLDYPSKPRLRLLLQRWLMEQSFVSANGPKMTEDNDDARVSPSNSSTTNDTSRTRQRRKRKWDQPAEQLVAAGVVFPQLLPLGNAMNVPSMSPLLQTLSVPPPGPKVNQPKIQDELIIAREIVINDAEASLRHKLTKRSTQEDIQRSTGAVVITRGKYRPPNAPLDGEKPLYLHISAAAQLNETTERILAVDRAAAMIEEMMKQKSISQVGSVGVGLPTVKMQSTCVYLGFEADPSSNVAARIRGPNDQYINHIMNETGATVVLRGRGSGSRENQHGEEAQLPLHLLLSGSNPKSIDDAKRLAENLMDTISVEFGASRVSSSKVYGAVPPPQQLLSGAPGSGKKQTPNLTSTYGLMTSIPIAAPPSAVSPFPVTPATGLYPQFPVMQPLGISNSGHLQPSPVSYLQPVAGGTSYSGYAGIYPQATPLQQVAQVLKQSISPVISTVPPTMLIATSPSDISSKEKERLPPRKRKFQELPADCKVPAKAKQQSELAMTGDVTPKNIVEEPLANRVRSPSSPRSVMPPPPPKIITPPPSKTVSPQSSRSMLPPPSPSKTMSILSSKSMLPPPPRFTPTTQPSRLQDNHITVKKPNPVPDTLIKLMEYGDDEDDDDDSDETLAIRS</sequence>
<dbReference type="Pfam" id="PF22675">
    <property type="entry name" value="KH-I_KHDC4-BBP"/>
    <property type="match status" value="1"/>
</dbReference>
<dbReference type="CDD" id="cd22471">
    <property type="entry name" value="KH-I_RIK_like_rpt1"/>
    <property type="match status" value="1"/>
</dbReference>
<evidence type="ECO:0000256" key="1">
    <source>
        <dbReference type="ARBA" id="ARBA00070402"/>
    </source>
</evidence>
<reference evidence="7 8" key="1">
    <citation type="submission" date="2020-12" db="EMBL/GenBank/DDBJ databases">
        <title>Concerted genomic and epigenomic changes stabilize Arabidopsis allopolyploids.</title>
        <authorList>
            <person name="Chen Z."/>
        </authorList>
    </citation>
    <scope>NUCLEOTIDE SEQUENCE [LARGE SCALE GENOMIC DNA]</scope>
    <source>
        <strain evidence="7">Allo738</strain>
        <tissue evidence="7">Leaf</tissue>
    </source>
</reference>
<evidence type="ECO:0000256" key="2">
    <source>
        <dbReference type="ARBA" id="ARBA00081001"/>
    </source>
</evidence>
<dbReference type="GO" id="GO:0003723">
    <property type="term" value="F:RNA binding"/>
    <property type="evidence" value="ECO:0007669"/>
    <property type="project" value="InterPro"/>
</dbReference>
<feature type="compositionally biased region" description="Pro residues" evidence="3">
    <location>
        <begin position="881"/>
        <end position="895"/>
    </location>
</feature>
<name>A0A8T1ZM44_9BRAS</name>
<evidence type="ECO:0000313" key="7">
    <source>
        <dbReference type="EMBL" id="KAG7559260.1"/>
    </source>
</evidence>
<accession>A0A8T1ZM44</accession>
<feature type="compositionally biased region" description="Polar residues" evidence="3">
    <location>
        <begin position="914"/>
        <end position="923"/>
    </location>
</feature>
<evidence type="ECO:0000313" key="8">
    <source>
        <dbReference type="Proteomes" id="UP000694240"/>
    </source>
</evidence>
<proteinExistence type="predicted"/>
<evidence type="ECO:0000259" key="5">
    <source>
        <dbReference type="Pfam" id="PF22675"/>
    </source>
</evidence>
<dbReference type="InterPro" id="IPR056149">
    <property type="entry name" value="PRP5/DDX46/KHDC4_KH"/>
</dbReference>
<dbReference type="Pfam" id="PF23469">
    <property type="entry name" value="KH_12"/>
    <property type="match status" value="1"/>
</dbReference>
<feature type="domain" description="KHDC4/BBP-like KH-domain type I" evidence="5">
    <location>
        <begin position="593"/>
        <end position="668"/>
    </location>
</feature>
<dbReference type="GO" id="GO:0005634">
    <property type="term" value="C:nucleus"/>
    <property type="evidence" value="ECO:0007669"/>
    <property type="project" value="InterPro"/>
</dbReference>
<dbReference type="InterPro" id="IPR031121">
    <property type="entry name" value="RIK/BLOM7"/>
</dbReference>
<feature type="compositionally biased region" description="Acidic residues" evidence="3">
    <location>
        <begin position="963"/>
        <end position="975"/>
    </location>
</feature>
<evidence type="ECO:0000259" key="4">
    <source>
        <dbReference type="Pfam" id="PF13966"/>
    </source>
</evidence>
<evidence type="ECO:0000259" key="6">
    <source>
        <dbReference type="Pfam" id="PF23469"/>
    </source>
</evidence>
<dbReference type="EMBL" id="JAEFBK010000010">
    <property type="protein sequence ID" value="KAG7559260.1"/>
    <property type="molecule type" value="Genomic_DNA"/>
</dbReference>
<dbReference type="FunFam" id="3.30.1370.10:FF:000037">
    <property type="entry name" value="KH domain protein"/>
    <property type="match status" value="1"/>
</dbReference>
<evidence type="ECO:0000256" key="3">
    <source>
        <dbReference type="SAM" id="MobiDB-lite"/>
    </source>
</evidence>
<dbReference type="AlphaFoldDB" id="A0A8T1ZM44"/>
<dbReference type="Proteomes" id="UP000694240">
    <property type="component" value="Chromosome 10"/>
</dbReference>
<feature type="domain" description="Reverse transcriptase zinc-binding" evidence="4">
    <location>
        <begin position="199"/>
        <end position="281"/>
    </location>
</feature>
<feature type="region of interest" description="Disordered" evidence="3">
    <location>
        <begin position="856"/>
        <end position="981"/>
    </location>
</feature>
<feature type="domain" description="ATP-dependent RNA helicase PRP5/DDX46/KHDC4 KH" evidence="6">
    <location>
        <begin position="478"/>
        <end position="566"/>
    </location>
</feature>
<feature type="compositionally biased region" description="Low complexity" evidence="3">
    <location>
        <begin position="896"/>
        <end position="906"/>
    </location>
</feature>
<dbReference type="PANTHER" id="PTHR15744:SF0">
    <property type="entry name" value="KH HOMOLOGY DOMAIN-CONTAINING PROTEIN 4"/>
    <property type="match status" value="1"/>
</dbReference>
<dbReference type="InterPro" id="IPR026960">
    <property type="entry name" value="RVT-Znf"/>
</dbReference>
<keyword evidence="8" id="KW-1185">Reference proteome</keyword>
<dbReference type="PANTHER" id="PTHR15744">
    <property type="entry name" value="BLOM7"/>
    <property type="match status" value="1"/>
</dbReference>
<organism evidence="7 8">
    <name type="scientific">Arabidopsis thaliana x Arabidopsis arenosa</name>
    <dbReference type="NCBI Taxonomy" id="1240361"/>
    <lineage>
        <taxon>Eukaryota</taxon>
        <taxon>Viridiplantae</taxon>
        <taxon>Streptophyta</taxon>
        <taxon>Embryophyta</taxon>
        <taxon>Tracheophyta</taxon>
        <taxon>Spermatophyta</taxon>
        <taxon>Magnoliopsida</taxon>
        <taxon>eudicotyledons</taxon>
        <taxon>Gunneridae</taxon>
        <taxon>Pentapetalae</taxon>
        <taxon>rosids</taxon>
        <taxon>malvids</taxon>
        <taxon>Brassicales</taxon>
        <taxon>Brassicaceae</taxon>
        <taxon>Camelineae</taxon>
        <taxon>Arabidopsis</taxon>
    </lineage>
</organism>
<dbReference type="CDD" id="cd22472">
    <property type="entry name" value="KH-I_RIK_like_rpt2"/>
    <property type="match status" value="1"/>
</dbReference>
<feature type="region of interest" description="Disordered" evidence="3">
    <location>
        <begin position="388"/>
        <end position="424"/>
    </location>
</feature>